<dbReference type="SUPFAM" id="SSF57850">
    <property type="entry name" value="RING/U-box"/>
    <property type="match status" value="1"/>
</dbReference>
<evidence type="ECO:0000256" key="1">
    <source>
        <dbReference type="ARBA" id="ARBA00004123"/>
    </source>
</evidence>
<evidence type="ECO:0000256" key="8">
    <source>
        <dbReference type="ARBA" id="ARBA00022833"/>
    </source>
</evidence>
<keyword evidence="9" id="KW-0539">Nucleus</keyword>
<dbReference type="PANTHER" id="PTHR21330:SF1">
    <property type="entry name" value="E3 SUMO-PROTEIN LIGASE NSE2"/>
    <property type="match status" value="1"/>
</dbReference>
<name>A0A5C3L5M8_COPMA</name>
<evidence type="ECO:0000313" key="12">
    <source>
        <dbReference type="EMBL" id="TFK28018.1"/>
    </source>
</evidence>
<dbReference type="STRING" id="230819.A0A5C3L5M8"/>
<dbReference type="InterPro" id="IPR013083">
    <property type="entry name" value="Znf_RING/FYVE/PHD"/>
</dbReference>
<dbReference type="GO" id="GO:0000724">
    <property type="term" value="P:double-strand break repair via homologous recombination"/>
    <property type="evidence" value="ECO:0007669"/>
    <property type="project" value="InterPro"/>
</dbReference>
<evidence type="ECO:0000313" key="13">
    <source>
        <dbReference type="Proteomes" id="UP000307440"/>
    </source>
</evidence>
<evidence type="ECO:0000256" key="2">
    <source>
        <dbReference type="ARBA" id="ARBA00004718"/>
    </source>
</evidence>
<dbReference type="CDD" id="cd16651">
    <property type="entry name" value="SPL-RING_NSE2"/>
    <property type="match status" value="1"/>
</dbReference>
<keyword evidence="4" id="KW-0808">Transferase</keyword>
<dbReference type="OrthoDB" id="26899at2759"/>
<comment type="subcellular location">
    <subcellularLocation>
        <location evidence="1">Nucleus</location>
    </subcellularLocation>
</comment>
<evidence type="ECO:0000259" key="11">
    <source>
        <dbReference type="PROSITE" id="PS51044"/>
    </source>
</evidence>
<keyword evidence="13" id="KW-1185">Reference proteome</keyword>
<keyword evidence="7" id="KW-0833">Ubl conjugation pathway</keyword>
<dbReference type="Proteomes" id="UP000307440">
    <property type="component" value="Unassembled WGS sequence"/>
</dbReference>
<dbReference type="UniPathway" id="UPA00886"/>
<evidence type="ECO:0000256" key="4">
    <source>
        <dbReference type="ARBA" id="ARBA00022679"/>
    </source>
</evidence>
<dbReference type="Pfam" id="PF11789">
    <property type="entry name" value="zf-Nse"/>
    <property type="match status" value="1"/>
</dbReference>
<evidence type="ECO:0000256" key="5">
    <source>
        <dbReference type="ARBA" id="ARBA00022723"/>
    </source>
</evidence>
<comment type="pathway">
    <text evidence="2">Protein modification; protein sumoylation.</text>
</comment>
<evidence type="ECO:0000256" key="3">
    <source>
        <dbReference type="ARBA" id="ARBA00008212"/>
    </source>
</evidence>
<sequence>MVQGIAAAIAESTDEADADQPIARLDEIMRELIDLGAEMQANASVIDNLKQMVARGERIDNVVDRYQDEARAKKEAYHGKSTRQKYAKHDAYMEFKSGIWQMQHPDAAMPPLTNFIPKEDGDKSDDDDDLEIGGQIQDFKCPITLTPLVDPLTSMLCGHSYDANALRSMLRGDIKDCPASGCRKKISIADCKADPELAKKAKSYARRIARQEEDEHSEAEEVIE</sequence>
<dbReference type="InterPro" id="IPR026846">
    <property type="entry name" value="Nse2(Mms21)"/>
</dbReference>
<feature type="domain" description="SP-RING-type" evidence="11">
    <location>
        <begin position="126"/>
        <end position="206"/>
    </location>
</feature>
<keyword evidence="8" id="KW-0862">Zinc</keyword>
<dbReference type="EMBL" id="ML210159">
    <property type="protein sequence ID" value="TFK28018.1"/>
    <property type="molecule type" value="Genomic_DNA"/>
</dbReference>
<dbReference type="GO" id="GO:0061665">
    <property type="term" value="F:SUMO ligase activity"/>
    <property type="evidence" value="ECO:0007669"/>
    <property type="project" value="TreeGrafter"/>
</dbReference>
<dbReference type="GO" id="GO:0008270">
    <property type="term" value="F:zinc ion binding"/>
    <property type="evidence" value="ECO:0007669"/>
    <property type="project" value="UniProtKB-KW"/>
</dbReference>
<dbReference type="InterPro" id="IPR004181">
    <property type="entry name" value="Znf_MIZ"/>
</dbReference>
<comment type="similarity">
    <text evidence="3">Belongs to the NSE2 family.</text>
</comment>
<dbReference type="Gene3D" id="3.30.40.10">
    <property type="entry name" value="Zinc/RING finger domain, C3HC4 (zinc finger)"/>
    <property type="match status" value="1"/>
</dbReference>
<evidence type="ECO:0000256" key="6">
    <source>
        <dbReference type="ARBA" id="ARBA00022771"/>
    </source>
</evidence>
<dbReference type="PANTHER" id="PTHR21330">
    <property type="entry name" value="E3 SUMO-PROTEIN LIGASE NSE2"/>
    <property type="match status" value="1"/>
</dbReference>
<evidence type="ECO:0000256" key="10">
    <source>
        <dbReference type="PROSITE-ProRule" id="PRU00452"/>
    </source>
</evidence>
<reference evidence="12 13" key="1">
    <citation type="journal article" date="2019" name="Nat. Ecol. Evol.">
        <title>Megaphylogeny resolves global patterns of mushroom evolution.</title>
        <authorList>
            <person name="Varga T."/>
            <person name="Krizsan K."/>
            <person name="Foldi C."/>
            <person name="Dima B."/>
            <person name="Sanchez-Garcia M."/>
            <person name="Sanchez-Ramirez S."/>
            <person name="Szollosi G.J."/>
            <person name="Szarkandi J.G."/>
            <person name="Papp V."/>
            <person name="Albert L."/>
            <person name="Andreopoulos W."/>
            <person name="Angelini C."/>
            <person name="Antonin V."/>
            <person name="Barry K.W."/>
            <person name="Bougher N.L."/>
            <person name="Buchanan P."/>
            <person name="Buyck B."/>
            <person name="Bense V."/>
            <person name="Catcheside P."/>
            <person name="Chovatia M."/>
            <person name="Cooper J."/>
            <person name="Damon W."/>
            <person name="Desjardin D."/>
            <person name="Finy P."/>
            <person name="Geml J."/>
            <person name="Haridas S."/>
            <person name="Hughes K."/>
            <person name="Justo A."/>
            <person name="Karasinski D."/>
            <person name="Kautmanova I."/>
            <person name="Kiss B."/>
            <person name="Kocsube S."/>
            <person name="Kotiranta H."/>
            <person name="LaButti K.M."/>
            <person name="Lechner B.E."/>
            <person name="Liimatainen K."/>
            <person name="Lipzen A."/>
            <person name="Lukacs Z."/>
            <person name="Mihaltcheva S."/>
            <person name="Morgado L.N."/>
            <person name="Niskanen T."/>
            <person name="Noordeloos M.E."/>
            <person name="Ohm R.A."/>
            <person name="Ortiz-Santana B."/>
            <person name="Ovrebo C."/>
            <person name="Racz N."/>
            <person name="Riley R."/>
            <person name="Savchenko A."/>
            <person name="Shiryaev A."/>
            <person name="Soop K."/>
            <person name="Spirin V."/>
            <person name="Szebenyi C."/>
            <person name="Tomsovsky M."/>
            <person name="Tulloss R.E."/>
            <person name="Uehling J."/>
            <person name="Grigoriev I.V."/>
            <person name="Vagvolgyi C."/>
            <person name="Papp T."/>
            <person name="Martin F.M."/>
            <person name="Miettinen O."/>
            <person name="Hibbett D.S."/>
            <person name="Nagy L.G."/>
        </authorList>
    </citation>
    <scope>NUCLEOTIDE SEQUENCE [LARGE SCALE GENOMIC DNA]</scope>
    <source>
        <strain evidence="12 13">CBS 121175</strain>
    </source>
</reference>
<dbReference type="AlphaFoldDB" id="A0A5C3L5M8"/>
<organism evidence="12 13">
    <name type="scientific">Coprinopsis marcescibilis</name>
    <name type="common">Agaric fungus</name>
    <name type="synonym">Psathyrella marcescibilis</name>
    <dbReference type="NCBI Taxonomy" id="230819"/>
    <lineage>
        <taxon>Eukaryota</taxon>
        <taxon>Fungi</taxon>
        <taxon>Dikarya</taxon>
        <taxon>Basidiomycota</taxon>
        <taxon>Agaricomycotina</taxon>
        <taxon>Agaricomycetes</taxon>
        <taxon>Agaricomycetidae</taxon>
        <taxon>Agaricales</taxon>
        <taxon>Agaricineae</taxon>
        <taxon>Psathyrellaceae</taxon>
        <taxon>Coprinopsis</taxon>
    </lineage>
</organism>
<evidence type="ECO:0000256" key="7">
    <source>
        <dbReference type="ARBA" id="ARBA00022786"/>
    </source>
</evidence>
<dbReference type="GO" id="GO:0030915">
    <property type="term" value="C:Smc5-Smc6 complex"/>
    <property type="evidence" value="ECO:0007669"/>
    <property type="project" value="InterPro"/>
</dbReference>
<keyword evidence="6 10" id="KW-0863">Zinc-finger</keyword>
<dbReference type="PROSITE" id="PS51044">
    <property type="entry name" value="ZF_SP_RING"/>
    <property type="match status" value="1"/>
</dbReference>
<accession>A0A5C3L5M8</accession>
<keyword evidence="5" id="KW-0479">Metal-binding</keyword>
<gene>
    <name evidence="12" type="ORF">FA15DRAFT_585064</name>
</gene>
<proteinExistence type="inferred from homology"/>
<dbReference type="GO" id="GO:0005634">
    <property type="term" value="C:nucleus"/>
    <property type="evidence" value="ECO:0007669"/>
    <property type="project" value="UniProtKB-SubCell"/>
</dbReference>
<dbReference type="GO" id="GO:0016925">
    <property type="term" value="P:protein sumoylation"/>
    <property type="evidence" value="ECO:0007669"/>
    <property type="project" value="UniProtKB-UniPathway"/>
</dbReference>
<evidence type="ECO:0000256" key="9">
    <source>
        <dbReference type="ARBA" id="ARBA00023242"/>
    </source>
</evidence>
<protein>
    <recommendedName>
        <fullName evidence="11">SP-RING-type domain-containing protein</fullName>
    </recommendedName>
</protein>